<dbReference type="Proteomes" id="UP000029725">
    <property type="component" value="Unassembled WGS sequence"/>
</dbReference>
<evidence type="ECO:0000313" key="3">
    <source>
        <dbReference type="Proteomes" id="UP000029725"/>
    </source>
</evidence>
<dbReference type="GeneID" id="25259202"/>
<reference evidence="2 3" key="1">
    <citation type="submission" date="2014-04" db="EMBL/GenBank/DDBJ databases">
        <title>A new species of microsporidia sheds light on the evolution of extreme parasitism.</title>
        <authorList>
            <person name="Haag K.L."/>
            <person name="James T.Y."/>
            <person name="Larsson R."/>
            <person name="Schaer T.M."/>
            <person name="Refardt D."/>
            <person name="Pombert J.-F."/>
            <person name="Ebert D."/>
        </authorList>
    </citation>
    <scope>NUCLEOTIDE SEQUENCE [LARGE SCALE GENOMIC DNA]</scope>
    <source>
        <strain evidence="2 3">UGP3</strain>
        <tissue evidence="2">Spores</tissue>
    </source>
</reference>
<dbReference type="HOGENOM" id="CLU_1185267_0_0_1"/>
<comment type="caution">
    <text evidence="2">The sequence shown here is derived from an EMBL/GenBank/DDBJ whole genome shotgun (WGS) entry which is preliminary data.</text>
</comment>
<dbReference type="AlphaFoldDB" id="A0A098VSZ8"/>
<dbReference type="PANTHER" id="PTHR28083:SF1">
    <property type="entry name" value="GOOD FOR FULL DBP5 ACTIVITY PROTEIN 2"/>
    <property type="match status" value="1"/>
</dbReference>
<dbReference type="EMBL" id="JMKJ01000166">
    <property type="protein sequence ID" value="KGG51889.1"/>
    <property type="molecule type" value="Genomic_DNA"/>
</dbReference>
<name>A0A098VSZ8_9MICR</name>
<dbReference type="Pfam" id="PF21762">
    <property type="entry name" value="DEDDh_C"/>
    <property type="match status" value="1"/>
</dbReference>
<organism evidence="2 3">
    <name type="scientific">Mitosporidium daphniae</name>
    <dbReference type="NCBI Taxonomy" id="1485682"/>
    <lineage>
        <taxon>Eukaryota</taxon>
        <taxon>Fungi</taxon>
        <taxon>Fungi incertae sedis</taxon>
        <taxon>Microsporidia</taxon>
        <taxon>Mitosporidium</taxon>
    </lineage>
</organism>
<sequence length="234" mass="26536">MEILAFDLNSIPFIVNSVKETTAYRAVIDELERNFGAPIPPSTYQLVSGKIEKFDNVPSFRKRWNAIYKANKKTARIYRLFEDNASTPSTLKMPKSSPNKPQVFAAIDFETFEHDHSRLTEVGISLFDSIGGDYSGVHILIKETLHLRNGRYVADNKDSYRFGISVILSMSEAKACMWKWLANATAVIGHGVQEERRLLKELLTSEQFDQLTRQADMFDTQVLRLTVDVLLGAV</sequence>
<keyword evidence="3" id="KW-1185">Reference proteome</keyword>
<accession>A0A098VSZ8</accession>
<protein>
    <recommendedName>
        <fullName evidence="1">Gfd2/YDR514C-like C-terminal domain-containing protein</fullName>
    </recommendedName>
</protein>
<dbReference type="InterPro" id="IPR040151">
    <property type="entry name" value="Gfd2/YDR514C-like"/>
</dbReference>
<gene>
    <name evidence="2" type="ORF">DI09_24p100</name>
</gene>
<dbReference type="OrthoDB" id="5953249at2759"/>
<evidence type="ECO:0000259" key="1">
    <source>
        <dbReference type="Pfam" id="PF21762"/>
    </source>
</evidence>
<dbReference type="GO" id="GO:0005634">
    <property type="term" value="C:nucleus"/>
    <property type="evidence" value="ECO:0007669"/>
    <property type="project" value="TreeGrafter"/>
</dbReference>
<dbReference type="VEuPathDB" id="MicrosporidiaDB:DI09_24p100"/>
<evidence type="ECO:0000313" key="2">
    <source>
        <dbReference type="EMBL" id="KGG51889.1"/>
    </source>
</evidence>
<feature type="domain" description="Gfd2/YDR514C-like C-terminal" evidence="1">
    <location>
        <begin position="103"/>
        <end position="223"/>
    </location>
</feature>
<dbReference type="InterPro" id="IPR048519">
    <property type="entry name" value="Gfd2/YDR514C-like_C"/>
</dbReference>
<dbReference type="RefSeq" id="XP_013238316.1">
    <property type="nucleotide sequence ID" value="XM_013382862.1"/>
</dbReference>
<proteinExistence type="predicted"/>
<dbReference type="PANTHER" id="PTHR28083">
    <property type="entry name" value="GOOD FOR FULL DBP5 ACTIVITY PROTEIN 2"/>
    <property type="match status" value="1"/>
</dbReference>